<comment type="caution">
    <text evidence="2">The sequence shown here is derived from an EMBL/GenBank/DDBJ whole genome shotgun (WGS) entry which is preliminary data.</text>
</comment>
<evidence type="ECO:0000313" key="2">
    <source>
        <dbReference type="EMBL" id="MBM7642554.1"/>
    </source>
</evidence>
<feature type="domain" description="Sigma factor regulator C-terminal" evidence="1">
    <location>
        <begin position="3"/>
        <end position="145"/>
    </location>
</feature>
<keyword evidence="3" id="KW-1185">Reference proteome</keyword>
<dbReference type="Pfam" id="PF13791">
    <property type="entry name" value="Sigma_reg_C"/>
    <property type="match status" value="1"/>
</dbReference>
<dbReference type="RefSeq" id="WP_205009397.1">
    <property type="nucleotide sequence ID" value="NZ_JAFBEH010000014.1"/>
</dbReference>
<reference evidence="2 3" key="1">
    <citation type="submission" date="2021-01" db="EMBL/GenBank/DDBJ databases">
        <title>Genomic Encyclopedia of Type Strains, Phase IV (KMG-IV): sequencing the most valuable type-strain genomes for metagenomic binning, comparative biology and taxonomic classification.</title>
        <authorList>
            <person name="Goeker M."/>
        </authorList>
    </citation>
    <scope>NUCLEOTIDE SEQUENCE [LARGE SCALE GENOMIC DNA]</scope>
    <source>
        <strain evidence="2 3">DSM 27382</strain>
    </source>
</reference>
<dbReference type="EMBL" id="JAFBEH010000014">
    <property type="protein sequence ID" value="MBM7642554.1"/>
    <property type="molecule type" value="Genomic_DNA"/>
</dbReference>
<accession>A0ABS2PR89</accession>
<dbReference type="InterPro" id="IPR025672">
    <property type="entry name" value="Sigma_reg_C_dom"/>
</dbReference>
<protein>
    <recommendedName>
        <fullName evidence="1">Sigma factor regulator C-terminal domain-containing protein</fullName>
    </recommendedName>
</protein>
<evidence type="ECO:0000259" key="1">
    <source>
        <dbReference type="Pfam" id="PF13791"/>
    </source>
</evidence>
<evidence type="ECO:0000313" key="3">
    <source>
        <dbReference type="Proteomes" id="UP000697472"/>
    </source>
</evidence>
<gene>
    <name evidence="2" type="ORF">JOC28_000851</name>
</gene>
<dbReference type="Proteomes" id="UP000697472">
    <property type="component" value="Unassembled WGS sequence"/>
</dbReference>
<organism evidence="2 3">
    <name type="scientific">Streptococcus loxodontisalivarius</name>
    <dbReference type="NCBI Taxonomy" id="1349415"/>
    <lineage>
        <taxon>Bacteria</taxon>
        <taxon>Bacillati</taxon>
        <taxon>Bacillota</taxon>
        <taxon>Bacilli</taxon>
        <taxon>Lactobacillales</taxon>
        <taxon>Streptococcaceae</taxon>
        <taxon>Streptococcus</taxon>
    </lineage>
</organism>
<name>A0ABS2PR89_9STRE</name>
<sequence>MTDQAVEVAVTFDKAYTIKEIAELVPDNLMINWYWIGSSSNYDTAELTADAQLGLTAYDGTEPSQSDLETFKENLNSALSKGYLDRTYDRDSDISLNLVDDARTYLETSDSQEKMTFSGLILTGRAENFKSLQNASWIFGSNLGQSVIIQPYHTLSK</sequence>
<proteinExistence type="predicted"/>